<evidence type="ECO:0000259" key="15">
    <source>
        <dbReference type="PROSITE" id="PS50109"/>
    </source>
</evidence>
<keyword evidence="12" id="KW-0902">Two-component regulatory system</keyword>
<evidence type="ECO:0000313" key="18">
    <source>
        <dbReference type="Proteomes" id="UP000273083"/>
    </source>
</evidence>
<accession>A0A3N1XUT3</accession>
<dbReference type="EC" id="2.7.13.3" evidence="3"/>
<evidence type="ECO:0000313" key="17">
    <source>
        <dbReference type="EMBL" id="ROR30370.1"/>
    </source>
</evidence>
<proteinExistence type="predicted"/>
<evidence type="ECO:0000256" key="4">
    <source>
        <dbReference type="ARBA" id="ARBA00022475"/>
    </source>
</evidence>
<dbReference type="GO" id="GO:0005886">
    <property type="term" value="C:plasma membrane"/>
    <property type="evidence" value="ECO:0007669"/>
    <property type="project" value="UniProtKB-SubCell"/>
</dbReference>
<dbReference type="SUPFAM" id="SSF55874">
    <property type="entry name" value="ATPase domain of HSP90 chaperone/DNA topoisomerase II/histidine kinase"/>
    <property type="match status" value="1"/>
</dbReference>
<dbReference type="Pfam" id="PF06580">
    <property type="entry name" value="His_kinase"/>
    <property type="match status" value="1"/>
</dbReference>
<dbReference type="PANTHER" id="PTHR34220:SF11">
    <property type="entry name" value="SENSOR PROTEIN KINASE HPTS"/>
    <property type="match status" value="1"/>
</dbReference>
<dbReference type="OrthoDB" id="9809348at2"/>
<dbReference type="InterPro" id="IPR005467">
    <property type="entry name" value="His_kinase_dom"/>
</dbReference>
<reference evidence="17 18" key="1">
    <citation type="submission" date="2018-11" db="EMBL/GenBank/DDBJ databases">
        <title>Genomic Encyclopedia of Type Strains, Phase IV (KMG-IV): sequencing the most valuable type-strain genomes for metagenomic binning, comparative biology and taxonomic classification.</title>
        <authorList>
            <person name="Goeker M."/>
        </authorList>
    </citation>
    <scope>NUCLEOTIDE SEQUENCE [LARGE SCALE GENOMIC DNA]</scope>
    <source>
        <strain evidence="17 18">DSM 26537</strain>
    </source>
</reference>
<feature type="domain" description="HAMP" evidence="16">
    <location>
        <begin position="212"/>
        <end position="264"/>
    </location>
</feature>
<comment type="caution">
    <text evidence="17">The sequence shown here is derived from an EMBL/GenBank/DDBJ whole genome shotgun (WGS) entry which is preliminary data.</text>
</comment>
<keyword evidence="8" id="KW-0547">Nucleotide-binding</keyword>
<dbReference type="PROSITE" id="PS50109">
    <property type="entry name" value="HIS_KIN"/>
    <property type="match status" value="1"/>
</dbReference>
<keyword evidence="6" id="KW-0808">Transferase</keyword>
<evidence type="ECO:0000256" key="2">
    <source>
        <dbReference type="ARBA" id="ARBA00004651"/>
    </source>
</evidence>
<dbReference type="AlphaFoldDB" id="A0A3N1XUT3"/>
<organism evidence="17 18">
    <name type="scientific">Mobilisporobacter senegalensis</name>
    <dbReference type="NCBI Taxonomy" id="1329262"/>
    <lineage>
        <taxon>Bacteria</taxon>
        <taxon>Bacillati</taxon>
        <taxon>Bacillota</taxon>
        <taxon>Clostridia</taxon>
        <taxon>Lachnospirales</taxon>
        <taxon>Lachnospiraceae</taxon>
        <taxon>Mobilisporobacter</taxon>
    </lineage>
</organism>
<evidence type="ECO:0000256" key="13">
    <source>
        <dbReference type="ARBA" id="ARBA00023136"/>
    </source>
</evidence>
<evidence type="ECO:0000256" key="5">
    <source>
        <dbReference type="ARBA" id="ARBA00022553"/>
    </source>
</evidence>
<dbReference type="InterPro" id="IPR003660">
    <property type="entry name" value="HAMP_dom"/>
</dbReference>
<evidence type="ECO:0000256" key="12">
    <source>
        <dbReference type="ARBA" id="ARBA00023012"/>
    </source>
</evidence>
<dbReference type="InterPro" id="IPR010559">
    <property type="entry name" value="Sig_transdc_His_kin_internal"/>
</dbReference>
<evidence type="ECO:0000256" key="6">
    <source>
        <dbReference type="ARBA" id="ARBA00022679"/>
    </source>
</evidence>
<evidence type="ECO:0000256" key="14">
    <source>
        <dbReference type="SAM" id="Phobius"/>
    </source>
</evidence>
<keyword evidence="18" id="KW-1185">Reference proteome</keyword>
<keyword evidence="13 14" id="KW-0472">Membrane</keyword>
<sequence length="495" mass="57426">MRKRKLILEKKWNKLSLQWKLTVAFIFTSVIILIVNLIMFLSINKMMGKIDQVYISNVNLNELSDSLDNVQSSMTQYLNTKSSDAIDAYYRSEQNYQKLLLNLNTTITDNEMLLMEKNIKSMSENYLDMAFKTVQAKRGRNVERYKDYYEIANEEFKDIHAFIYSLNNEQFKYNSKSYELLLNSLRYMEAISTAILILLIFINIGLIILLTRTITRPLNNLAKFANDVSKGKLDIEVEVESEDEVGIVSKAFNKMILNIRVYIEQIRENMEKERALKEKELMMEGHLKDAKLKYLQAQINPHFLFNTLNAGAQLAMMEGADKTCLFIEHMADFFRYNIKKSDQDVTIADELRLVDSYIYILNVRFSGDIHFVKEIDEEYLDTRLPAMVLQPIVENAVNYGIHGIHWDGFIKFSLYRKDHNICLSIKDNGIGMTGGKIDEIMRGEIPEADLERNSNGVGLGNVINRLQMYFNRNDVLEIKSEGKDKGTEVIIYIPV</sequence>
<feature type="domain" description="Histidine kinase" evidence="15">
    <location>
        <begin position="388"/>
        <end position="495"/>
    </location>
</feature>
<evidence type="ECO:0000256" key="7">
    <source>
        <dbReference type="ARBA" id="ARBA00022692"/>
    </source>
</evidence>
<dbReference type="GO" id="GO:0000155">
    <property type="term" value="F:phosphorelay sensor kinase activity"/>
    <property type="evidence" value="ECO:0007669"/>
    <property type="project" value="InterPro"/>
</dbReference>
<protein>
    <recommendedName>
        <fullName evidence="3">histidine kinase</fullName>
        <ecNumber evidence="3">2.7.13.3</ecNumber>
    </recommendedName>
</protein>
<feature type="transmembrane region" description="Helical" evidence="14">
    <location>
        <begin position="21"/>
        <end position="43"/>
    </location>
</feature>
<dbReference type="EMBL" id="RJVG01000002">
    <property type="protein sequence ID" value="ROR30370.1"/>
    <property type="molecule type" value="Genomic_DNA"/>
</dbReference>
<evidence type="ECO:0000256" key="10">
    <source>
        <dbReference type="ARBA" id="ARBA00022840"/>
    </source>
</evidence>
<dbReference type="Gene3D" id="6.10.340.10">
    <property type="match status" value="1"/>
</dbReference>
<dbReference type="InterPro" id="IPR036890">
    <property type="entry name" value="HATPase_C_sf"/>
</dbReference>
<dbReference type="Gene3D" id="3.30.565.10">
    <property type="entry name" value="Histidine kinase-like ATPase, C-terminal domain"/>
    <property type="match status" value="1"/>
</dbReference>
<dbReference type="GO" id="GO:0005524">
    <property type="term" value="F:ATP binding"/>
    <property type="evidence" value="ECO:0007669"/>
    <property type="project" value="UniProtKB-KW"/>
</dbReference>
<evidence type="ECO:0000256" key="9">
    <source>
        <dbReference type="ARBA" id="ARBA00022777"/>
    </source>
</evidence>
<name>A0A3N1XUT3_9FIRM</name>
<dbReference type="SMART" id="SM00304">
    <property type="entry name" value="HAMP"/>
    <property type="match status" value="1"/>
</dbReference>
<evidence type="ECO:0000256" key="3">
    <source>
        <dbReference type="ARBA" id="ARBA00012438"/>
    </source>
</evidence>
<keyword evidence="4" id="KW-1003">Cell membrane</keyword>
<evidence type="ECO:0000259" key="16">
    <source>
        <dbReference type="PROSITE" id="PS50885"/>
    </source>
</evidence>
<dbReference type="PANTHER" id="PTHR34220">
    <property type="entry name" value="SENSOR HISTIDINE KINASE YPDA"/>
    <property type="match status" value="1"/>
</dbReference>
<dbReference type="RefSeq" id="WP_123608080.1">
    <property type="nucleotide sequence ID" value="NZ_RJVG01000002.1"/>
</dbReference>
<dbReference type="PROSITE" id="PS50885">
    <property type="entry name" value="HAMP"/>
    <property type="match status" value="1"/>
</dbReference>
<evidence type="ECO:0000256" key="8">
    <source>
        <dbReference type="ARBA" id="ARBA00022741"/>
    </source>
</evidence>
<feature type="transmembrane region" description="Helical" evidence="14">
    <location>
        <begin position="190"/>
        <end position="210"/>
    </location>
</feature>
<keyword evidence="11 14" id="KW-1133">Transmembrane helix</keyword>
<dbReference type="Pfam" id="PF00672">
    <property type="entry name" value="HAMP"/>
    <property type="match status" value="1"/>
</dbReference>
<gene>
    <name evidence="17" type="ORF">EDD66_10221</name>
</gene>
<keyword evidence="5" id="KW-0597">Phosphoprotein</keyword>
<keyword evidence="9 17" id="KW-0418">Kinase</keyword>
<comment type="catalytic activity">
    <reaction evidence="1">
        <text>ATP + protein L-histidine = ADP + protein N-phospho-L-histidine.</text>
        <dbReference type="EC" id="2.7.13.3"/>
    </reaction>
</comment>
<dbReference type="InterPro" id="IPR003594">
    <property type="entry name" value="HATPase_dom"/>
</dbReference>
<keyword evidence="7 14" id="KW-0812">Transmembrane</keyword>
<comment type="subcellular location">
    <subcellularLocation>
        <location evidence="2">Cell membrane</location>
        <topology evidence="2">Multi-pass membrane protein</topology>
    </subcellularLocation>
</comment>
<keyword evidence="10" id="KW-0067">ATP-binding</keyword>
<evidence type="ECO:0000256" key="11">
    <source>
        <dbReference type="ARBA" id="ARBA00022989"/>
    </source>
</evidence>
<dbReference type="Proteomes" id="UP000273083">
    <property type="component" value="Unassembled WGS sequence"/>
</dbReference>
<evidence type="ECO:0000256" key="1">
    <source>
        <dbReference type="ARBA" id="ARBA00000085"/>
    </source>
</evidence>
<dbReference type="Pfam" id="PF02518">
    <property type="entry name" value="HATPase_c"/>
    <property type="match status" value="1"/>
</dbReference>
<dbReference type="SUPFAM" id="SSF158472">
    <property type="entry name" value="HAMP domain-like"/>
    <property type="match status" value="1"/>
</dbReference>
<dbReference type="InterPro" id="IPR050640">
    <property type="entry name" value="Bact_2-comp_sensor_kinase"/>
</dbReference>